<evidence type="ECO:0000313" key="2">
    <source>
        <dbReference type="Proteomes" id="UP000050454"/>
    </source>
</evidence>
<comment type="caution">
    <text evidence="1">The sequence shown here is derived from an EMBL/GenBank/DDBJ whole genome shotgun (WGS) entry which is preliminary data.</text>
</comment>
<protein>
    <submittedName>
        <fullName evidence="1">Uncharacterized protein</fullName>
    </submittedName>
</protein>
<keyword evidence="2" id="KW-1185">Reference proteome</keyword>
<sequence length="146" mass="17118">MIKYDNIANGVMVSYDKEGIFTFLRRKGENIERIREKKFHVETYFNEDDLMLVIYDERNGEDEASIICVQDFYINTDSLVEIHDGFKAQTKETPNVNAYRMAVEKLASIITMIPTFQEYYYKYNLAYPSKAMVPPNPLEIQFEKAA</sequence>
<evidence type="ECO:0000313" key="1">
    <source>
        <dbReference type="EMBL" id="KPM48764.1"/>
    </source>
</evidence>
<reference evidence="1 2" key="1">
    <citation type="submission" date="2015-07" db="EMBL/GenBank/DDBJ databases">
        <title>The draft genome sequence of Leadbetterella sp. JN14-9.</title>
        <authorList>
            <person name="Liu Y."/>
            <person name="Du J."/>
            <person name="Shao Z."/>
        </authorList>
    </citation>
    <scope>NUCLEOTIDE SEQUENCE [LARGE SCALE GENOMIC DNA]</scope>
    <source>
        <strain evidence="1 2">JN14-9</strain>
    </source>
</reference>
<name>A0A0N8H9Z7_9BACT</name>
<dbReference type="EMBL" id="LGTQ01000006">
    <property type="protein sequence ID" value="KPM48764.1"/>
    <property type="molecule type" value="Genomic_DNA"/>
</dbReference>
<dbReference type="AlphaFoldDB" id="A0A0N8H9Z7"/>
<organism evidence="1 2">
    <name type="scientific">Jiulongibacter sediminis</name>
    <dbReference type="NCBI Taxonomy" id="1605367"/>
    <lineage>
        <taxon>Bacteria</taxon>
        <taxon>Pseudomonadati</taxon>
        <taxon>Bacteroidota</taxon>
        <taxon>Cytophagia</taxon>
        <taxon>Cytophagales</taxon>
        <taxon>Leadbetterellaceae</taxon>
        <taxon>Jiulongibacter</taxon>
    </lineage>
</organism>
<proteinExistence type="predicted"/>
<dbReference type="RefSeq" id="WP_055147047.1">
    <property type="nucleotide sequence ID" value="NZ_JXSZ01000006.1"/>
</dbReference>
<gene>
    <name evidence="1" type="ORF">AFM12_09290</name>
</gene>
<dbReference type="Proteomes" id="UP000050454">
    <property type="component" value="Unassembled WGS sequence"/>
</dbReference>
<accession>A0A0N8H9Z7</accession>